<evidence type="ECO:0000313" key="1">
    <source>
        <dbReference type="EMBL" id="TDR81562.1"/>
    </source>
</evidence>
<dbReference type="RefSeq" id="WP_133678927.1">
    <property type="nucleotide sequence ID" value="NZ_SNZP01000003.1"/>
</dbReference>
<sequence length="107" mass="11571">MSVINLQPHSGDVNLGAISTQLHIYNTGKPSAETGHYDIKIGNNAWVLGVNIQTGHTDTYNPQGAVVLINNWGMTRLQALYGTLAMSPEEAGLETSTEDRDLSHIPK</sequence>
<dbReference type="Proteomes" id="UP000295611">
    <property type="component" value="Unassembled WGS sequence"/>
</dbReference>
<keyword evidence="2" id="KW-1185">Reference proteome</keyword>
<reference evidence="1 2" key="1">
    <citation type="submission" date="2019-03" db="EMBL/GenBank/DDBJ databases">
        <title>Genomic Encyclopedia of Type Strains, Phase III (KMG-III): the genomes of soil and plant-associated and newly described type strains.</title>
        <authorList>
            <person name="Whitman W."/>
        </authorList>
    </citation>
    <scope>NUCLEOTIDE SEQUENCE [LARGE SCALE GENOMIC DNA]</scope>
    <source>
        <strain evidence="1 2">CECT 8976</strain>
    </source>
</reference>
<dbReference type="EMBL" id="SNZP01000003">
    <property type="protein sequence ID" value="TDR81562.1"/>
    <property type="molecule type" value="Genomic_DNA"/>
</dbReference>
<dbReference type="AlphaFoldDB" id="A0A4R7BBT3"/>
<accession>A0A4R7BBT3</accession>
<evidence type="ECO:0000313" key="2">
    <source>
        <dbReference type="Proteomes" id="UP000295611"/>
    </source>
</evidence>
<gene>
    <name evidence="1" type="ORF">DFP86_103215</name>
</gene>
<comment type="caution">
    <text evidence="1">The sequence shown here is derived from an EMBL/GenBank/DDBJ whole genome shotgun (WGS) entry which is preliminary data.</text>
</comment>
<protein>
    <submittedName>
        <fullName evidence="1">Uncharacterized protein</fullName>
    </submittedName>
</protein>
<proteinExistence type="predicted"/>
<name>A0A4R7BBT3_9NEIS</name>
<organism evidence="1 2">
    <name type="scientific">Paludibacterium purpuratum</name>
    <dbReference type="NCBI Taxonomy" id="1144873"/>
    <lineage>
        <taxon>Bacteria</taxon>
        <taxon>Pseudomonadati</taxon>
        <taxon>Pseudomonadota</taxon>
        <taxon>Betaproteobacteria</taxon>
        <taxon>Neisseriales</taxon>
        <taxon>Chromobacteriaceae</taxon>
        <taxon>Paludibacterium</taxon>
    </lineage>
</organism>